<feature type="transmembrane region" description="Helical" evidence="6">
    <location>
        <begin position="38"/>
        <end position="57"/>
    </location>
</feature>
<proteinExistence type="predicted"/>
<feature type="transmembrane region" description="Helical" evidence="6">
    <location>
        <begin position="12"/>
        <end position="32"/>
    </location>
</feature>
<feature type="transmembrane region" description="Helical" evidence="6">
    <location>
        <begin position="64"/>
        <end position="83"/>
    </location>
</feature>
<evidence type="ECO:0000256" key="6">
    <source>
        <dbReference type="SAM" id="Phobius"/>
    </source>
</evidence>
<dbReference type="GO" id="GO:0015658">
    <property type="term" value="F:branched-chain amino acid transmembrane transporter activity"/>
    <property type="evidence" value="ECO:0007669"/>
    <property type="project" value="InterPro"/>
</dbReference>
<dbReference type="InterPro" id="IPR043428">
    <property type="entry name" value="LivM-like"/>
</dbReference>
<dbReference type="PANTHER" id="PTHR30482:SF17">
    <property type="entry name" value="ABC TRANSPORTER ATP-BINDING PROTEIN"/>
    <property type="match status" value="1"/>
</dbReference>
<dbReference type="GO" id="GO:0005886">
    <property type="term" value="C:plasma membrane"/>
    <property type="evidence" value="ECO:0007669"/>
    <property type="project" value="UniProtKB-SubCell"/>
</dbReference>
<gene>
    <name evidence="7" type="ORF">ENY07_13945</name>
</gene>
<feature type="transmembrane region" description="Helical" evidence="6">
    <location>
        <begin position="117"/>
        <end position="134"/>
    </location>
</feature>
<keyword evidence="3 6" id="KW-0812">Transmembrane</keyword>
<dbReference type="CDD" id="cd06581">
    <property type="entry name" value="TM_PBP1_LivM_like"/>
    <property type="match status" value="1"/>
</dbReference>
<keyword evidence="5 6" id="KW-0472">Membrane</keyword>
<evidence type="ECO:0000313" key="7">
    <source>
        <dbReference type="EMBL" id="HGC44304.1"/>
    </source>
</evidence>
<dbReference type="AlphaFoldDB" id="A0A8J4HCG2"/>
<feature type="transmembrane region" description="Helical" evidence="6">
    <location>
        <begin position="284"/>
        <end position="304"/>
    </location>
</feature>
<dbReference type="InterPro" id="IPR001851">
    <property type="entry name" value="ABC_transp_permease"/>
</dbReference>
<protein>
    <submittedName>
        <fullName evidence="7">Branched-chain amino acid ABC transporter permease</fullName>
    </submittedName>
</protein>
<organism evidence="7">
    <name type="scientific">Acidicaldus sp</name>
    <dbReference type="NCBI Taxonomy" id="1872105"/>
    <lineage>
        <taxon>Bacteria</taxon>
        <taxon>Pseudomonadati</taxon>
        <taxon>Pseudomonadota</taxon>
        <taxon>Alphaproteobacteria</taxon>
        <taxon>Acetobacterales</taxon>
        <taxon>Acetobacteraceae</taxon>
        <taxon>Acidicaldus</taxon>
    </lineage>
</organism>
<keyword evidence="2" id="KW-1003">Cell membrane</keyword>
<evidence type="ECO:0000256" key="3">
    <source>
        <dbReference type="ARBA" id="ARBA00022692"/>
    </source>
</evidence>
<feature type="transmembrane region" description="Helical" evidence="6">
    <location>
        <begin position="160"/>
        <end position="181"/>
    </location>
</feature>
<feature type="transmembrane region" description="Helical" evidence="6">
    <location>
        <begin position="202"/>
        <end position="229"/>
    </location>
</feature>
<feature type="transmembrane region" description="Helical" evidence="6">
    <location>
        <begin position="249"/>
        <end position="272"/>
    </location>
</feature>
<keyword evidence="4 6" id="KW-1133">Transmembrane helix</keyword>
<evidence type="ECO:0000256" key="2">
    <source>
        <dbReference type="ARBA" id="ARBA00022475"/>
    </source>
</evidence>
<sequence length="322" mass="35199">MISFSAPWRNIGWRLLIGAALLIALIAAPWVLPLPWLLVLQNILGLAVFAVATNLLVGWCGLVSFGQAAFYGIGAYTIALSWLHYQTSFWLSFLAAPLVGGLAAFLVGLVALRAQKLYFALLTLAFSELFYVIAEQQYDITNGANGIFGAMVPDLLMQPALGYFFTLLVSVLALSALWQIFRSPFGLVLQAIREKRGRAESLGANIFYHQLLAFVISGAFCSLAGALYVVHDQTAYPELLDWVKSGDPVIMSVIGGMYAFAGPIFGAFIYQIAHDALIQYTHDWQLFLGLFLLFVMLFLPNGLAGRVFAPRQPSRTTDDAGS</sequence>
<accession>A0A8J4HCG2</accession>
<dbReference type="PANTHER" id="PTHR30482">
    <property type="entry name" value="HIGH-AFFINITY BRANCHED-CHAIN AMINO ACID TRANSPORT SYSTEM PERMEASE"/>
    <property type="match status" value="1"/>
</dbReference>
<evidence type="ECO:0000256" key="1">
    <source>
        <dbReference type="ARBA" id="ARBA00004651"/>
    </source>
</evidence>
<dbReference type="EMBL" id="DTQM01000264">
    <property type="protein sequence ID" value="HGC44304.1"/>
    <property type="molecule type" value="Genomic_DNA"/>
</dbReference>
<reference evidence="7" key="1">
    <citation type="journal article" date="2020" name="mSystems">
        <title>Genome- and Community-Level Interaction Insights into Carbon Utilization and Element Cycling Functions of Hydrothermarchaeota in Hydrothermal Sediment.</title>
        <authorList>
            <person name="Zhou Z."/>
            <person name="Liu Y."/>
            <person name="Xu W."/>
            <person name="Pan J."/>
            <person name="Luo Z.H."/>
            <person name="Li M."/>
        </authorList>
    </citation>
    <scope>NUCLEOTIDE SEQUENCE</scope>
    <source>
        <strain evidence="7">SpSt-997</strain>
    </source>
</reference>
<dbReference type="Pfam" id="PF02653">
    <property type="entry name" value="BPD_transp_2"/>
    <property type="match status" value="1"/>
</dbReference>
<comment type="subcellular location">
    <subcellularLocation>
        <location evidence="1">Cell membrane</location>
        <topology evidence="1">Multi-pass membrane protein</topology>
    </subcellularLocation>
</comment>
<comment type="caution">
    <text evidence="7">The sequence shown here is derived from an EMBL/GenBank/DDBJ whole genome shotgun (WGS) entry which is preliminary data.</text>
</comment>
<evidence type="ECO:0000256" key="4">
    <source>
        <dbReference type="ARBA" id="ARBA00022989"/>
    </source>
</evidence>
<evidence type="ECO:0000256" key="5">
    <source>
        <dbReference type="ARBA" id="ARBA00023136"/>
    </source>
</evidence>
<feature type="transmembrane region" description="Helical" evidence="6">
    <location>
        <begin position="89"/>
        <end position="110"/>
    </location>
</feature>
<name>A0A8J4HCG2_9PROT</name>